<organism evidence="4 5">
    <name type="scientific">Priapulus caudatus</name>
    <name type="common">Priapulid worm</name>
    <dbReference type="NCBI Taxonomy" id="37621"/>
    <lineage>
        <taxon>Eukaryota</taxon>
        <taxon>Metazoa</taxon>
        <taxon>Ecdysozoa</taxon>
        <taxon>Scalidophora</taxon>
        <taxon>Priapulida</taxon>
        <taxon>Priapulimorpha</taxon>
        <taxon>Priapulimorphida</taxon>
        <taxon>Priapulidae</taxon>
        <taxon>Priapulus</taxon>
    </lineage>
</organism>
<reference evidence="5" key="1">
    <citation type="submission" date="2025-08" db="UniProtKB">
        <authorList>
            <consortium name="RefSeq"/>
        </authorList>
    </citation>
    <scope>IDENTIFICATION</scope>
</reference>
<dbReference type="PANTHER" id="PTHR21597">
    <property type="entry name" value="THO2 PROTEIN"/>
    <property type="match status" value="1"/>
</dbReference>
<sequence>MYGVMRCDVSKHVSVSASVSQGGYFSQLRNTKKSSQRLKEALMESELALPLCLLMAQQRNCVVFHEGSLVKHLKLVGKLYDQCQDHWCTYVTFLASQLSSAELWRRCYLHSINSCHDYNISAERFQPVRGRPSIQPLIIQRYDELKKIDRRDKTKDKDKDAALALKALRYVGAVDAVMAPVISSITPVFPQKIWDDFSAQFYVTFWSLTMYDLHVPTAAYEREIQKLKSMLLAIEDNKDLAQSKKKKEKERCVALMDKLGDEQRKQQDHRSRVMHRLSNEKDNWFYPRTTKNEMITQFLQLCVFPRCCFTANDALYCAKFMHTIHILKTPNFSTLICYDRIFCDITYTVASCTENEASRYGRFLCAMLETVMRWHSCRDVFEKSTIYMEEVDPVDLVERWKRWILLILLKDGRGGSC</sequence>
<dbReference type="Proteomes" id="UP000695022">
    <property type="component" value="Unplaced"/>
</dbReference>
<comment type="subunit">
    <text evidence="1">Component of the THO subcomplex, which is composed of THOC1, THOC2, THOC3, THOC5, THOC6 and THOC7. The THO subcomplex interacts with DDX39B to form the THO-DDX39B complex which multimerizes into a 28-subunit tetrameric assembly. Component of the transcription/export (TREX) complex at least composed of ALYREF/THOC4, DDX39B, SARNP/CIP29, CHTOP and the THO subcomplex; in the complex interacts with THOC1, THOC3, THOC5, THOC7 and DDX39B. TREX seems to have a dynamic structure involving ATP-dependent remodeling. Interacts with POLDIP3 and ZC3H11A.</text>
</comment>
<evidence type="ECO:0000259" key="3">
    <source>
        <dbReference type="Pfam" id="PF11262"/>
    </source>
</evidence>
<gene>
    <name evidence="5" type="primary">LOC106808008</name>
</gene>
<dbReference type="RefSeq" id="XP_014666034.1">
    <property type="nucleotide sequence ID" value="XM_014810548.1"/>
</dbReference>
<name>A0ABM1E1G3_PRICU</name>
<evidence type="ECO:0000256" key="1">
    <source>
        <dbReference type="ARBA" id="ARBA00047033"/>
    </source>
</evidence>
<feature type="coiled-coil region" evidence="2">
    <location>
        <begin position="217"/>
        <end position="251"/>
    </location>
</feature>
<protein>
    <submittedName>
        <fullName evidence="5">THO complex subunit 2-like</fullName>
    </submittedName>
</protein>
<accession>A0ABM1E1G3</accession>
<keyword evidence="2" id="KW-0175">Coiled coil</keyword>
<dbReference type="GeneID" id="106808008"/>
<feature type="domain" description="THO complex subunitTHOC2 C-terminal" evidence="3">
    <location>
        <begin position="194"/>
        <end position="386"/>
    </location>
</feature>
<dbReference type="InterPro" id="IPR021418">
    <property type="entry name" value="THO_THOC2_C"/>
</dbReference>
<keyword evidence="4" id="KW-1185">Reference proteome</keyword>
<evidence type="ECO:0000256" key="2">
    <source>
        <dbReference type="SAM" id="Coils"/>
    </source>
</evidence>
<dbReference type="Pfam" id="PF11262">
    <property type="entry name" value="Tho2"/>
    <property type="match status" value="1"/>
</dbReference>
<proteinExistence type="predicted"/>
<evidence type="ECO:0000313" key="5">
    <source>
        <dbReference type="RefSeq" id="XP_014666034.1"/>
    </source>
</evidence>
<evidence type="ECO:0000313" key="4">
    <source>
        <dbReference type="Proteomes" id="UP000695022"/>
    </source>
</evidence>
<dbReference type="InterPro" id="IPR040007">
    <property type="entry name" value="Tho2"/>
</dbReference>
<dbReference type="PANTHER" id="PTHR21597:SF0">
    <property type="entry name" value="THO COMPLEX SUBUNIT 2"/>
    <property type="match status" value="1"/>
</dbReference>